<dbReference type="EMBL" id="BK016226">
    <property type="protein sequence ID" value="DAG03264.1"/>
    <property type="molecule type" value="Genomic_DNA"/>
</dbReference>
<name>A0A8S5V995_9CAUD</name>
<evidence type="ECO:0000313" key="1">
    <source>
        <dbReference type="EMBL" id="DAG03264.1"/>
    </source>
</evidence>
<accession>A0A8S5V995</accession>
<protein>
    <submittedName>
        <fullName evidence="1">Uncharacterized protein</fullName>
    </submittedName>
</protein>
<sequence length="51" mass="6159">MNVSVLSPQYILYSSLRYIRSFMNCWTFLYTSRLDYIFILHVIGVSHFDFT</sequence>
<proteinExistence type="predicted"/>
<reference evidence="1" key="1">
    <citation type="journal article" date="2021" name="Proc. Natl. Acad. Sci. U.S.A.">
        <title>A Catalog of Tens of Thousands of Viruses from Human Metagenomes Reveals Hidden Associations with Chronic Diseases.</title>
        <authorList>
            <person name="Tisza M.J."/>
            <person name="Buck C.B."/>
        </authorList>
    </citation>
    <scope>NUCLEOTIDE SEQUENCE</scope>
    <source>
        <strain evidence="1">Ct2D011</strain>
    </source>
</reference>
<organism evidence="1">
    <name type="scientific">Siphoviridae sp. ct2D011</name>
    <dbReference type="NCBI Taxonomy" id="2825314"/>
    <lineage>
        <taxon>Viruses</taxon>
        <taxon>Duplodnaviria</taxon>
        <taxon>Heunggongvirae</taxon>
        <taxon>Uroviricota</taxon>
        <taxon>Caudoviricetes</taxon>
    </lineage>
</organism>